<dbReference type="Proteomes" id="UP000515312">
    <property type="component" value="Chromosome"/>
</dbReference>
<gene>
    <name evidence="6" type="ORF">H7849_00290</name>
</gene>
<accession>A0A7G8BIY8</accession>
<organism evidence="6 7">
    <name type="scientific">Alloacidobacterium dinghuense</name>
    <dbReference type="NCBI Taxonomy" id="2763107"/>
    <lineage>
        <taxon>Bacteria</taxon>
        <taxon>Pseudomonadati</taxon>
        <taxon>Acidobacteriota</taxon>
        <taxon>Terriglobia</taxon>
        <taxon>Terriglobales</taxon>
        <taxon>Acidobacteriaceae</taxon>
        <taxon>Alloacidobacterium</taxon>
    </lineage>
</organism>
<keyword evidence="1" id="KW-0560">Oxidoreductase</keyword>
<keyword evidence="7" id="KW-1185">Reference proteome</keyword>
<evidence type="ECO:0000313" key="7">
    <source>
        <dbReference type="Proteomes" id="UP000515312"/>
    </source>
</evidence>
<dbReference type="Pfam" id="PF14833">
    <property type="entry name" value="NAD_binding_11"/>
    <property type="match status" value="1"/>
</dbReference>
<dbReference type="InterPro" id="IPR006115">
    <property type="entry name" value="6PGDH_NADP-bd"/>
</dbReference>
<dbReference type="EMBL" id="CP060394">
    <property type="protein sequence ID" value="QNI32508.1"/>
    <property type="molecule type" value="Genomic_DNA"/>
</dbReference>
<dbReference type="Gene3D" id="3.40.50.720">
    <property type="entry name" value="NAD(P)-binding Rossmann-like Domain"/>
    <property type="match status" value="1"/>
</dbReference>
<dbReference type="InterPro" id="IPR036291">
    <property type="entry name" value="NAD(P)-bd_dom_sf"/>
</dbReference>
<proteinExistence type="predicted"/>
<dbReference type="PANTHER" id="PTHR43580:SF2">
    <property type="entry name" value="CYTOKINE-LIKE NUCLEAR FACTOR N-PAC"/>
    <property type="match status" value="1"/>
</dbReference>
<feature type="domain" description="6-phosphogluconate dehydrogenase NADP-binding" evidence="4">
    <location>
        <begin position="3"/>
        <end position="161"/>
    </location>
</feature>
<evidence type="ECO:0000256" key="2">
    <source>
        <dbReference type="ARBA" id="ARBA00023027"/>
    </source>
</evidence>
<dbReference type="AlphaFoldDB" id="A0A7G8BIY8"/>
<dbReference type="SUPFAM" id="SSF51735">
    <property type="entry name" value="NAD(P)-binding Rossmann-fold domains"/>
    <property type="match status" value="1"/>
</dbReference>
<dbReference type="PANTHER" id="PTHR43580">
    <property type="entry name" value="OXIDOREDUCTASE GLYR1-RELATED"/>
    <property type="match status" value="1"/>
</dbReference>
<dbReference type="InterPro" id="IPR051265">
    <property type="entry name" value="HIBADH-related_NP60_sf"/>
</dbReference>
<sequence>MRITFLCTGQMGSAIASLLIKSGHSLTVWNRTKSSLQPLLQQGATAASSPAEAAKASEIVFTMPMDDAALEEIVFGRDGLLEGLPENAVHVSLSTISVQLSQKLTVEHATRKQNFVAAPVFGRPNVAAEGKLWIVAAGKPDAVDRVKPLLESFSRGITVVGDKPYKAHALKIGGNFLITAMIASLSEGFVYAESQSIDPALYIEAVNAALFQSQFYAAYSKVMLHPPETPGATIAIGQKDTRLFRDAAAATNTQTPLADHFQDQLQRASEAGLRDRDWAAGYYQFVRSISHRRT</sequence>
<dbReference type="InterPro" id="IPR008927">
    <property type="entry name" value="6-PGluconate_DH-like_C_sf"/>
</dbReference>
<dbReference type="PIRSF" id="PIRSF000103">
    <property type="entry name" value="HIBADH"/>
    <property type="match status" value="1"/>
</dbReference>
<protein>
    <submittedName>
        <fullName evidence="6">NAD(P)-dependent oxidoreductase</fullName>
    </submittedName>
</protein>
<reference evidence="6 7" key="1">
    <citation type="submission" date="2020-08" db="EMBL/GenBank/DDBJ databases">
        <title>Edaphobacter telluris sp. nov. and Acidobacterium dinghuensis sp. nov., two acidobacteria isolated from forest soil.</title>
        <authorList>
            <person name="Fu J."/>
            <person name="Qiu L."/>
        </authorList>
    </citation>
    <scope>NUCLEOTIDE SEQUENCE [LARGE SCALE GENOMIC DNA]</scope>
    <source>
        <strain evidence="6">4Y35</strain>
    </source>
</reference>
<dbReference type="Pfam" id="PF03446">
    <property type="entry name" value="NAD_binding_2"/>
    <property type="match status" value="1"/>
</dbReference>
<dbReference type="RefSeq" id="WP_186743462.1">
    <property type="nucleotide sequence ID" value="NZ_CP060394.1"/>
</dbReference>
<keyword evidence="2" id="KW-0520">NAD</keyword>
<dbReference type="InterPro" id="IPR015815">
    <property type="entry name" value="HIBADH-related"/>
</dbReference>
<evidence type="ECO:0000259" key="4">
    <source>
        <dbReference type="Pfam" id="PF03446"/>
    </source>
</evidence>
<dbReference type="KEGG" id="adin:H7849_00290"/>
<feature type="domain" description="3-hydroxyisobutyrate dehydrogenase-like NAD-binding" evidence="5">
    <location>
        <begin position="167"/>
        <end position="280"/>
    </location>
</feature>
<name>A0A7G8BIY8_9BACT</name>
<dbReference type="GO" id="GO:0051287">
    <property type="term" value="F:NAD binding"/>
    <property type="evidence" value="ECO:0007669"/>
    <property type="project" value="InterPro"/>
</dbReference>
<evidence type="ECO:0000313" key="6">
    <source>
        <dbReference type="EMBL" id="QNI32508.1"/>
    </source>
</evidence>
<evidence type="ECO:0000259" key="5">
    <source>
        <dbReference type="Pfam" id="PF14833"/>
    </source>
</evidence>
<dbReference type="SUPFAM" id="SSF48179">
    <property type="entry name" value="6-phosphogluconate dehydrogenase C-terminal domain-like"/>
    <property type="match status" value="1"/>
</dbReference>
<dbReference type="InterPro" id="IPR013328">
    <property type="entry name" value="6PGD_dom2"/>
</dbReference>
<feature type="active site" evidence="3">
    <location>
        <position position="171"/>
    </location>
</feature>
<dbReference type="Gene3D" id="1.10.1040.10">
    <property type="entry name" value="N-(1-d-carboxylethyl)-l-norvaline Dehydrogenase, domain 2"/>
    <property type="match status" value="1"/>
</dbReference>
<evidence type="ECO:0000256" key="3">
    <source>
        <dbReference type="PIRSR" id="PIRSR000103-1"/>
    </source>
</evidence>
<dbReference type="GO" id="GO:0016491">
    <property type="term" value="F:oxidoreductase activity"/>
    <property type="evidence" value="ECO:0007669"/>
    <property type="project" value="UniProtKB-KW"/>
</dbReference>
<dbReference type="InterPro" id="IPR029154">
    <property type="entry name" value="HIBADH-like_NADP-bd"/>
</dbReference>
<evidence type="ECO:0000256" key="1">
    <source>
        <dbReference type="ARBA" id="ARBA00023002"/>
    </source>
</evidence>
<dbReference type="GO" id="GO:0050661">
    <property type="term" value="F:NADP binding"/>
    <property type="evidence" value="ECO:0007669"/>
    <property type="project" value="InterPro"/>
</dbReference>